<keyword evidence="5" id="KW-1185">Reference proteome</keyword>
<dbReference type="GO" id="GO:0005634">
    <property type="term" value="C:nucleus"/>
    <property type="evidence" value="ECO:0007669"/>
    <property type="project" value="TreeGrafter"/>
</dbReference>
<dbReference type="InterPro" id="IPR036397">
    <property type="entry name" value="RNaseH_sf"/>
</dbReference>
<dbReference type="GO" id="GO:0003676">
    <property type="term" value="F:nucleic acid binding"/>
    <property type="evidence" value="ECO:0007669"/>
    <property type="project" value="InterPro"/>
</dbReference>
<dbReference type="Pfam" id="PF00929">
    <property type="entry name" value="RNase_T"/>
    <property type="match status" value="1"/>
</dbReference>
<dbReference type="PANTHER" id="PTHR12801:SF159">
    <property type="entry name" value="C3H1-TYPE DOMAIN-CONTAINING PROTEIN"/>
    <property type="match status" value="1"/>
</dbReference>
<dbReference type="InterPro" id="IPR013520">
    <property type="entry name" value="Ribonucl_H"/>
</dbReference>
<dbReference type="GO" id="GO:0004527">
    <property type="term" value="F:exonuclease activity"/>
    <property type="evidence" value="ECO:0007669"/>
    <property type="project" value="InterPro"/>
</dbReference>
<dbReference type="Proteomes" id="UP000708148">
    <property type="component" value="Unassembled WGS sequence"/>
</dbReference>
<protein>
    <recommendedName>
        <fullName evidence="3">Exonuclease domain-containing protein</fullName>
    </recommendedName>
</protein>
<dbReference type="SUPFAM" id="SSF53098">
    <property type="entry name" value="Ribonuclease H-like"/>
    <property type="match status" value="1"/>
</dbReference>
<evidence type="ECO:0000313" key="5">
    <source>
        <dbReference type="Proteomes" id="UP000708148"/>
    </source>
</evidence>
<sequence length="257" mass="27698">MVPANGSRRGRGGSQAAGAAHYNQQMARFGSLGGGYAPGPPKYFSIDVECVATGTDHNARGVGQISLVDEYERVLLNIYVKPEAPVASYLSPLTGLSREVLEKHGVPLATAMQYLRSYLPPYAVLVGQSIGKDVGWLSLREGVDFESMVDLAGLYRIWNAAYNSVSVFSLDHLAKVLLGYNSAGGTQPHNAVSDALKSMQLFNYYRQVRNVAGMWKSVEAALLAAPVDESFAKRHPCFEGVCMGNRKKCTCGAPFLG</sequence>
<evidence type="ECO:0000259" key="3">
    <source>
        <dbReference type="SMART" id="SM00479"/>
    </source>
</evidence>
<evidence type="ECO:0000313" key="4">
    <source>
        <dbReference type="EMBL" id="CAD7701810.1"/>
    </source>
</evidence>
<dbReference type="InterPro" id="IPR012337">
    <property type="entry name" value="RNaseH-like_sf"/>
</dbReference>
<name>A0A8S1J7V4_9CHLO</name>
<dbReference type="PANTHER" id="PTHR12801">
    <property type="entry name" value="RNA EXONUCLEASE REXO1 / RECO3 FAMILY MEMBER-RELATED"/>
    <property type="match status" value="1"/>
</dbReference>
<dbReference type="EMBL" id="CAJHUC010001637">
    <property type="protein sequence ID" value="CAD7701810.1"/>
    <property type="molecule type" value="Genomic_DNA"/>
</dbReference>
<keyword evidence="1" id="KW-0540">Nuclease</keyword>
<evidence type="ECO:0000256" key="1">
    <source>
        <dbReference type="ARBA" id="ARBA00022722"/>
    </source>
</evidence>
<dbReference type="SMART" id="SM00479">
    <property type="entry name" value="EXOIII"/>
    <property type="match status" value="1"/>
</dbReference>
<dbReference type="Gene3D" id="3.30.420.10">
    <property type="entry name" value="Ribonuclease H-like superfamily/Ribonuclease H"/>
    <property type="match status" value="1"/>
</dbReference>
<proteinExistence type="predicted"/>
<reference evidence="4" key="1">
    <citation type="submission" date="2020-12" db="EMBL/GenBank/DDBJ databases">
        <authorList>
            <person name="Iha C."/>
        </authorList>
    </citation>
    <scope>NUCLEOTIDE SEQUENCE</scope>
</reference>
<dbReference type="OrthoDB" id="16516at2759"/>
<accession>A0A8S1J7V4</accession>
<dbReference type="InterPro" id="IPR047021">
    <property type="entry name" value="REXO1/3/4-like"/>
</dbReference>
<keyword evidence="2" id="KW-0378">Hydrolase</keyword>
<evidence type="ECO:0000256" key="2">
    <source>
        <dbReference type="ARBA" id="ARBA00022801"/>
    </source>
</evidence>
<dbReference type="AlphaFoldDB" id="A0A8S1J7V4"/>
<comment type="caution">
    <text evidence="4">The sequence shown here is derived from an EMBL/GenBank/DDBJ whole genome shotgun (WGS) entry which is preliminary data.</text>
</comment>
<feature type="domain" description="Exonuclease" evidence="3">
    <location>
        <begin position="42"/>
        <end position="211"/>
    </location>
</feature>
<gene>
    <name evidence="4" type="ORF">OSTQU699_LOCUS7167</name>
</gene>
<organism evidence="4 5">
    <name type="scientific">Ostreobium quekettii</name>
    <dbReference type="NCBI Taxonomy" id="121088"/>
    <lineage>
        <taxon>Eukaryota</taxon>
        <taxon>Viridiplantae</taxon>
        <taxon>Chlorophyta</taxon>
        <taxon>core chlorophytes</taxon>
        <taxon>Ulvophyceae</taxon>
        <taxon>TCBD clade</taxon>
        <taxon>Bryopsidales</taxon>
        <taxon>Ostreobineae</taxon>
        <taxon>Ostreobiaceae</taxon>
        <taxon>Ostreobium</taxon>
    </lineage>
</organism>